<keyword evidence="1" id="KW-0812">Transmembrane</keyword>
<keyword evidence="1" id="KW-1133">Transmembrane helix</keyword>
<evidence type="ECO:0000256" key="1">
    <source>
        <dbReference type="SAM" id="Phobius"/>
    </source>
</evidence>
<protein>
    <submittedName>
        <fullName evidence="2">Uncharacterized protein</fullName>
    </submittedName>
</protein>
<dbReference type="RefSeq" id="WP_110199176.1">
    <property type="nucleotide sequence ID" value="NZ_QICH01000001.1"/>
</dbReference>
<organism evidence="2 3">
    <name type="scientific">Kangiella spongicola</name>
    <dbReference type="NCBI Taxonomy" id="796379"/>
    <lineage>
        <taxon>Bacteria</taxon>
        <taxon>Pseudomonadati</taxon>
        <taxon>Pseudomonadota</taxon>
        <taxon>Gammaproteobacteria</taxon>
        <taxon>Kangiellales</taxon>
        <taxon>Kangiellaceae</taxon>
        <taxon>Kangiella</taxon>
    </lineage>
</organism>
<evidence type="ECO:0000313" key="2">
    <source>
        <dbReference type="EMBL" id="PXF63789.1"/>
    </source>
</evidence>
<evidence type="ECO:0000313" key="3">
    <source>
        <dbReference type="Proteomes" id="UP000247689"/>
    </source>
</evidence>
<keyword evidence="1" id="KW-0472">Membrane</keyword>
<reference evidence="2 3" key="1">
    <citation type="submission" date="2018-05" db="EMBL/GenBank/DDBJ databases">
        <title>Kangiella spongicola genome sequence.</title>
        <authorList>
            <person name="Maclea K.S."/>
            <person name="Goen A.E."/>
            <person name="Kelley C."/>
            <person name="Underriner A."/>
            <person name="Silverwood T."/>
            <person name="Trachtenberg A.M."/>
        </authorList>
    </citation>
    <scope>NUCLEOTIDE SEQUENCE [LARGE SCALE GENOMIC DNA]</scope>
    <source>
        <strain evidence="2 3">ATCC BAA-2076</strain>
    </source>
</reference>
<dbReference type="EMBL" id="QICH01000001">
    <property type="protein sequence ID" value="PXF63789.1"/>
    <property type="molecule type" value="Genomic_DNA"/>
</dbReference>
<dbReference type="Proteomes" id="UP000247689">
    <property type="component" value="Unassembled WGS sequence"/>
</dbReference>
<name>A0A318DCB8_9GAMM</name>
<sequence length="360" mass="41508">MRNAKFPIAISTAIVIMALCFMVYSWTLSVKKHQAQQFAIEYSQGLANASASFMGHLIEDEDTDTLATVGQQLLSNKTITQLSIYRRNGELIYQSGETVNEPSQPVIANIAYDESYNGYLIIYFSNNQVMALDDQAYWLLPELIWFFGAVIWLALVVLLYAKRWFSSSQRQSKQQVSETKSTETNVQLIKNLLRRKKDDENSEAVSSLIIKAQWSALNDKSANILLRVLNRWLPQNGFFVTQFDQKLLTLGLKREYSPMNQNPLYALQHCLHQLQLEPKIIVHRLNFGEEIYQTFFDIIDSGIWFEKHLVETGSDYNWTAERVIDIELEDGEIVELCRLKAPDAEQKSVIERQVRFLSDD</sequence>
<keyword evidence="3" id="KW-1185">Reference proteome</keyword>
<feature type="transmembrane region" description="Helical" evidence="1">
    <location>
        <begin position="143"/>
        <end position="161"/>
    </location>
</feature>
<proteinExistence type="predicted"/>
<comment type="caution">
    <text evidence="2">The sequence shown here is derived from an EMBL/GenBank/DDBJ whole genome shotgun (WGS) entry which is preliminary data.</text>
</comment>
<dbReference type="OrthoDB" id="6191257at2"/>
<accession>A0A318DCB8</accession>
<feature type="transmembrane region" description="Helical" evidence="1">
    <location>
        <begin position="7"/>
        <end position="26"/>
    </location>
</feature>
<dbReference type="AlphaFoldDB" id="A0A318DCB8"/>
<gene>
    <name evidence="2" type="ORF">DL796_01170</name>
</gene>